<feature type="transmembrane region" description="Helical" evidence="6">
    <location>
        <begin position="135"/>
        <end position="156"/>
    </location>
</feature>
<dbReference type="Proteomes" id="UP000315037">
    <property type="component" value="Unassembled WGS sequence"/>
</dbReference>
<name>A0A506ULZ5_9PROT</name>
<comment type="caution">
    <text evidence="8">The sequence shown here is derived from an EMBL/GenBank/DDBJ whole genome shotgun (WGS) entry which is preliminary data.</text>
</comment>
<organism evidence="8 9">
    <name type="scientific">Oecophyllibacter saccharovorans</name>
    <dbReference type="NCBI Taxonomy" id="2558360"/>
    <lineage>
        <taxon>Bacteria</taxon>
        <taxon>Pseudomonadati</taxon>
        <taxon>Pseudomonadota</taxon>
        <taxon>Alphaproteobacteria</taxon>
        <taxon>Acetobacterales</taxon>
        <taxon>Acetobacteraceae</taxon>
        <taxon>Oecophyllibacter</taxon>
    </lineage>
</organism>
<comment type="subcellular location">
    <subcellularLocation>
        <location evidence="1">Cell membrane</location>
        <topology evidence="1">Multi-pass membrane protein</topology>
    </subcellularLocation>
</comment>
<reference evidence="8 9" key="1">
    <citation type="submission" date="2019-03" db="EMBL/GenBank/DDBJ databases">
        <title>The complete genome sequence of Neokomagataea sp. Jb2 NBRC113641.</title>
        <authorList>
            <person name="Chua K.-O."/>
            <person name="Chan K.-G."/>
            <person name="See-Too W.-S."/>
        </authorList>
    </citation>
    <scope>NUCLEOTIDE SEQUENCE [LARGE SCALE GENOMIC DNA]</scope>
    <source>
        <strain evidence="8 9">Jb2</strain>
    </source>
</reference>
<evidence type="ECO:0000313" key="8">
    <source>
        <dbReference type="EMBL" id="TPW34348.1"/>
    </source>
</evidence>
<feature type="transmembrane region" description="Helical" evidence="6">
    <location>
        <begin position="110"/>
        <end position="129"/>
    </location>
</feature>
<dbReference type="RefSeq" id="WP_165600943.1">
    <property type="nucleotide sequence ID" value="NZ_SORZ01000002.1"/>
</dbReference>
<keyword evidence="4 6" id="KW-1133">Transmembrane helix</keyword>
<keyword evidence="5 6" id="KW-0472">Membrane</keyword>
<dbReference type="GO" id="GO:0005886">
    <property type="term" value="C:plasma membrane"/>
    <property type="evidence" value="ECO:0007669"/>
    <property type="project" value="UniProtKB-SubCell"/>
</dbReference>
<dbReference type="InterPro" id="IPR050448">
    <property type="entry name" value="OpgB/LTA_synthase_biosynth"/>
</dbReference>
<dbReference type="CDD" id="cd16015">
    <property type="entry name" value="LTA_synthase"/>
    <property type="match status" value="1"/>
</dbReference>
<evidence type="ECO:0000256" key="4">
    <source>
        <dbReference type="ARBA" id="ARBA00022989"/>
    </source>
</evidence>
<dbReference type="Pfam" id="PF00884">
    <property type="entry name" value="Sulfatase"/>
    <property type="match status" value="1"/>
</dbReference>
<feature type="transmembrane region" description="Helical" evidence="6">
    <location>
        <begin position="42"/>
        <end position="73"/>
    </location>
</feature>
<keyword evidence="2" id="KW-1003">Cell membrane</keyword>
<protein>
    <submittedName>
        <fullName evidence="8">LTA synthase family protein</fullName>
    </submittedName>
</protein>
<dbReference type="SUPFAM" id="SSF53649">
    <property type="entry name" value="Alkaline phosphatase-like"/>
    <property type="match status" value="1"/>
</dbReference>
<dbReference type="PANTHER" id="PTHR47371">
    <property type="entry name" value="LIPOTEICHOIC ACID SYNTHASE"/>
    <property type="match status" value="1"/>
</dbReference>
<evidence type="ECO:0000256" key="2">
    <source>
        <dbReference type="ARBA" id="ARBA00022475"/>
    </source>
</evidence>
<sequence>MSVLFLMLGVTFLLGELCDLFCRPRPARLLRGLGGLPARWLPVLALSGLLLLLTGAPLLALLLTAVVLLVLVIGSNLKNRLLSEPFVFTDLAVIPAFFRYPRFYLQAIPLPTRLLLVPGLAGLILLIIWQSSPALAPRLIGAALMGASLAVLHFTLPSMARKLAPRPELHATVRQFGLLPALLLYSWHWRRQTPPTPASALPASLAPEAPEIVLVVQCESFADPADIVPGQEGFAELARAQGQALQWGQLEVSGFGAYTMRSEYGVLVGRSEEELGFRRYDPFLTATRDRAYALPRRLRHLYGRRVFLHPHNLHFYNRIGLMPALGFTEMVSETAFTPADRNGPYVSDQAVGRRLAEEINRDGPVFCYTVTMENHGPWAAGRAGQASGRAAWHHHAHNGARLLETLTQALAASGREALLVFFGDHRPALAPLDPRAPQPARHTPYVMLRFSKGQTVTTPHSAQPVTLTPAGLNQAILREIEGR</sequence>
<evidence type="ECO:0000256" key="3">
    <source>
        <dbReference type="ARBA" id="ARBA00022692"/>
    </source>
</evidence>
<keyword evidence="3 6" id="KW-0812">Transmembrane</keyword>
<dbReference type="EMBL" id="SORZ01000002">
    <property type="protein sequence ID" value="TPW34348.1"/>
    <property type="molecule type" value="Genomic_DNA"/>
</dbReference>
<evidence type="ECO:0000256" key="1">
    <source>
        <dbReference type="ARBA" id="ARBA00004651"/>
    </source>
</evidence>
<evidence type="ECO:0000256" key="5">
    <source>
        <dbReference type="ARBA" id="ARBA00023136"/>
    </source>
</evidence>
<dbReference type="Gene3D" id="3.40.720.10">
    <property type="entry name" value="Alkaline Phosphatase, subunit A"/>
    <property type="match status" value="1"/>
</dbReference>
<gene>
    <name evidence="8" type="ORF">E3202_07610</name>
</gene>
<dbReference type="AlphaFoldDB" id="A0A506ULZ5"/>
<dbReference type="PANTHER" id="PTHR47371:SF3">
    <property type="entry name" value="PHOSPHOGLYCEROL TRANSFERASE I"/>
    <property type="match status" value="1"/>
</dbReference>
<feature type="domain" description="Sulfatase N-terminal" evidence="7">
    <location>
        <begin position="246"/>
        <end position="453"/>
    </location>
</feature>
<evidence type="ECO:0000256" key="6">
    <source>
        <dbReference type="SAM" id="Phobius"/>
    </source>
</evidence>
<proteinExistence type="predicted"/>
<accession>A0A506ULZ5</accession>
<dbReference type="InterPro" id="IPR017850">
    <property type="entry name" value="Alkaline_phosphatase_core_sf"/>
</dbReference>
<evidence type="ECO:0000259" key="7">
    <source>
        <dbReference type="Pfam" id="PF00884"/>
    </source>
</evidence>
<dbReference type="InterPro" id="IPR000917">
    <property type="entry name" value="Sulfatase_N"/>
</dbReference>
<evidence type="ECO:0000313" key="9">
    <source>
        <dbReference type="Proteomes" id="UP000315037"/>
    </source>
</evidence>
<keyword evidence="9" id="KW-1185">Reference proteome</keyword>